<dbReference type="Gene3D" id="3.30.1370.110">
    <property type="match status" value="1"/>
</dbReference>
<dbReference type="RefSeq" id="XP_043015324.1">
    <property type="nucleotide sequence ID" value="XM_043146621.1"/>
</dbReference>
<comment type="caution">
    <text evidence="4">The sequence shown here is derived from an EMBL/GenBank/DDBJ whole genome shotgun (WGS) entry which is preliminary data.</text>
</comment>
<feature type="transmembrane region" description="Helical" evidence="2">
    <location>
        <begin position="67"/>
        <end position="90"/>
    </location>
</feature>
<dbReference type="SMART" id="SM00463">
    <property type="entry name" value="SMR"/>
    <property type="match status" value="1"/>
</dbReference>
<dbReference type="AlphaFoldDB" id="A0A9P7V238"/>
<dbReference type="KEGG" id="more:E1B28_000757"/>
<keyword evidence="5" id="KW-1185">Reference proteome</keyword>
<name>A0A9P7V238_9AGAR</name>
<proteinExistence type="predicted"/>
<protein>
    <recommendedName>
        <fullName evidence="3">Smr domain-containing protein</fullName>
    </recommendedName>
</protein>
<feature type="domain" description="Smr" evidence="3">
    <location>
        <begin position="537"/>
        <end position="593"/>
    </location>
</feature>
<keyword evidence="2" id="KW-0812">Transmembrane</keyword>
<evidence type="ECO:0000259" key="3">
    <source>
        <dbReference type="PROSITE" id="PS50828"/>
    </source>
</evidence>
<dbReference type="InterPro" id="IPR053020">
    <property type="entry name" value="Smr_domain_protein"/>
</dbReference>
<dbReference type="EMBL" id="CM032181">
    <property type="protein sequence ID" value="KAG7098854.1"/>
    <property type="molecule type" value="Genomic_DNA"/>
</dbReference>
<keyword evidence="2" id="KW-0472">Membrane</keyword>
<feature type="compositionally biased region" description="Basic and acidic residues" evidence="1">
    <location>
        <begin position="272"/>
        <end position="281"/>
    </location>
</feature>
<reference evidence="4" key="1">
    <citation type="journal article" date="2021" name="Genome Biol. Evol.">
        <title>The assembled and annotated genome of the fairy-ring fungus Marasmius oreades.</title>
        <authorList>
            <person name="Hiltunen M."/>
            <person name="Ament-Velasquez S.L."/>
            <person name="Johannesson H."/>
        </authorList>
    </citation>
    <scope>NUCLEOTIDE SEQUENCE</scope>
    <source>
        <strain evidence="4">03SP1</strain>
    </source>
</reference>
<dbReference type="InterPro" id="IPR002625">
    <property type="entry name" value="Smr_dom"/>
</dbReference>
<evidence type="ECO:0000313" key="5">
    <source>
        <dbReference type="Proteomes" id="UP001049176"/>
    </source>
</evidence>
<evidence type="ECO:0000313" key="4">
    <source>
        <dbReference type="EMBL" id="KAG7098854.1"/>
    </source>
</evidence>
<dbReference type="PANTHER" id="PTHR47417">
    <property type="entry name" value="SMR DOMAIN-CONTAINING PROTEIN YPL199C"/>
    <property type="match status" value="1"/>
</dbReference>
<dbReference type="Pfam" id="PF01713">
    <property type="entry name" value="Smr"/>
    <property type="match status" value="1"/>
</dbReference>
<evidence type="ECO:0000256" key="2">
    <source>
        <dbReference type="SAM" id="Phobius"/>
    </source>
</evidence>
<feature type="region of interest" description="Disordered" evidence="1">
    <location>
        <begin position="247"/>
        <end position="283"/>
    </location>
</feature>
<dbReference type="Proteomes" id="UP001049176">
    <property type="component" value="Chromosome 1"/>
</dbReference>
<feature type="region of interest" description="Disordered" evidence="1">
    <location>
        <begin position="103"/>
        <end position="187"/>
    </location>
</feature>
<dbReference type="PROSITE" id="PS50828">
    <property type="entry name" value="SMR"/>
    <property type="match status" value="1"/>
</dbReference>
<dbReference type="GeneID" id="66069833"/>
<dbReference type="InterPro" id="IPR036063">
    <property type="entry name" value="Smr_dom_sf"/>
</dbReference>
<gene>
    <name evidence="4" type="ORF">E1B28_000757</name>
</gene>
<dbReference type="PANTHER" id="PTHR47417:SF1">
    <property type="entry name" value="SMR DOMAIN-CONTAINING PROTEIN YPL199C"/>
    <property type="match status" value="1"/>
</dbReference>
<sequence length="610" mass="66711">MDILVSTASSLVLRYVLSNVLQPYRPSMVIPVFLGLWEGTWLHMLSSSMPASYDPYLAYLLRPLVDFTISGSFSYVFIIVSWSILTVLALDAMGPEHFYDTRLQRDSKRPTRMGSSHTMLHAATHSPQSRRRSRSRSLTFILPTSPESATHTPSSSRQQSQSSAITSNSSSTTPTGVSPTPRFDLTPQQQPIAPIESLQMHIPSQVVIANTEPLPNPVSSPISSIPLLQTPVGHRIELVVPVLTEGSRSTFPRSPFPPSTSTPTQISNTDPTPREQADPDRPIPVPAPSYFPTVALQSNLPTETHYREAPVVRAQNDDDADPLQTPVLRGFDDPVHVDSDFDELTTPPYMRPPRPAFISHGGPTIIEDVPTAGPSLLLKVLSTTIDPSTSNVTTSATPVPIPPPGPHLQLGSPALSALDVLSPASPASSMAGSIISTTDPKILFERAEKLRNRAWQEVQEKTRLKSELQKARNEGKKKDIFILAGDVKECEHRIDTLHARAKRRYYLGDVLANTLMFSMLTVLHIAKNTEEMGGDEIDVHGLFVEEAVDATEAAFRKALKDGKESLRVIVGRGNHSKEGTPKLKPAVTAAMKKLSGMDFNVLSTLGTQEY</sequence>
<keyword evidence="2" id="KW-1133">Transmembrane helix</keyword>
<dbReference type="OrthoDB" id="3231855at2759"/>
<dbReference type="SUPFAM" id="SSF160443">
    <property type="entry name" value="SMR domain-like"/>
    <property type="match status" value="1"/>
</dbReference>
<evidence type="ECO:0000256" key="1">
    <source>
        <dbReference type="SAM" id="MobiDB-lite"/>
    </source>
</evidence>
<organism evidence="4 5">
    <name type="scientific">Marasmius oreades</name>
    <name type="common">fairy-ring Marasmius</name>
    <dbReference type="NCBI Taxonomy" id="181124"/>
    <lineage>
        <taxon>Eukaryota</taxon>
        <taxon>Fungi</taxon>
        <taxon>Dikarya</taxon>
        <taxon>Basidiomycota</taxon>
        <taxon>Agaricomycotina</taxon>
        <taxon>Agaricomycetes</taxon>
        <taxon>Agaricomycetidae</taxon>
        <taxon>Agaricales</taxon>
        <taxon>Marasmiineae</taxon>
        <taxon>Marasmiaceae</taxon>
        <taxon>Marasmius</taxon>
    </lineage>
</organism>
<feature type="compositionally biased region" description="Low complexity" evidence="1">
    <location>
        <begin position="154"/>
        <end position="181"/>
    </location>
</feature>
<accession>A0A9P7V238</accession>